<evidence type="ECO:0000256" key="4">
    <source>
        <dbReference type="RuleBase" id="RU362068"/>
    </source>
</evidence>
<dbReference type="InterPro" id="IPR051402">
    <property type="entry name" value="KPR-Related"/>
</dbReference>
<evidence type="ECO:0000256" key="1">
    <source>
        <dbReference type="ARBA" id="ARBA00007870"/>
    </source>
</evidence>
<dbReference type="Pfam" id="PF02558">
    <property type="entry name" value="ApbA"/>
    <property type="match status" value="1"/>
</dbReference>
<dbReference type="Proteomes" id="UP001303373">
    <property type="component" value="Chromosome 10"/>
</dbReference>
<comment type="catalytic activity">
    <reaction evidence="4">
        <text>(R)-pantoate + NADP(+) = 2-dehydropantoate + NADPH + H(+)</text>
        <dbReference type="Rhea" id="RHEA:16233"/>
        <dbReference type="ChEBI" id="CHEBI:11561"/>
        <dbReference type="ChEBI" id="CHEBI:15378"/>
        <dbReference type="ChEBI" id="CHEBI:15980"/>
        <dbReference type="ChEBI" id="CHEBI:57783"/>
        <dbReference type="ChEBI" id="CHEBI:58349"/>
        <dbReference type="EC" id="1.1.1.169"/>
    </reaction>
</comment>
<dbReference type="AlphaFoldDB" id="A0AAQ3RBZ0"/>
<dbReference type="InterPro" id="IPR013752">
    <property type="entry name" value="KPA_reductase"/>
</dbReference>
<dbReference type="InterPro" id="IPR013328">
    <property type="entry name" value="6PGD_dom2"/>
</dbReference>
<dbReference type="GO" id="GO:0005737">
    <property type="term" value="C:cytoplasm"/>
    <property type="evidence" value="ECO:0007669"/>
    <property type="project" value="TreeGrafter"/>
</dbReference>
<dbReference type="FunFam" id="1.10.1040.10:FF:000017">
    <property type="entry name" value="2-dehydropantoate 2-reductase"/>
    <property type="match status" value="1"/>
</dbReference>
<dbReference type="GO" id="GO:0015940">
    <property type="term" value="P:pantothenate biosynthetic process"/>
    <property type="evidence" value="ECO:0007669"/>
    <property type="project" value="InterPro"/>
</dbReference>
<dbReference type="Gene3D" id="3.40.50.720">
    <property type="entry name" value="NAD(P)-binding Rossmann-like Domain"/>
    <property type="match status" value="1"/>
</dbReference>
<gene>
    <name evidence="7" type="ORF">R9X50_00607100</name>
</gene>
<evidence type="ECO:0000259" key="5">
    <source>
        <dbReference type="Pfam" id="PF02558"/>
    </source>
</evidence>
<organism evidence="7 8">
    <name type="scientific">Acrodontium crateriforme</name>
    <dbReference type="NCBI Taxonomy" id="150365"/>
    <lineage>
        <taxon>Eukaryota</taxon>
        <taxon>Fungi</taxon>
        <taxon>Dikarya</taxon>
        <taxon>Ascomycota</taxon>
        <taxon>Pezizomycotina</taxon>
        <taxon>Dothideomycetes</taxon>
        <taxon>Dothideomycetidae</taxon>
        <taxon>Mycosphaerellales</taxon>
        <taxon>Teratosphaeriaceae</taxon>
        <taxon>Acrodontium</taxon>
    </lineage>
</organism>
<evidence type="ECO:0000313" key="7">
    <source>
        <dbReference type="EMBL" id="WPH03195.1"/>
    </source>
</evidence>
<feature type="domain" description="Ketopantoate reductase C-terminal" evidence="6">
    <location>
        <begin position="190"/>
        <end position="317"/>
    </location>
</feature>
<evidence type="ECO:0000256" key="3">
    <source>
        <dbReference type="ARBA" id="ARBA00023002"/>
    </source>
</evidence>
<reference evidence="7 8" key="1">
    <citation type="submission" date="2023-11" db="EMBL/GenBank/DDBJ databases">
        <title>An acidophilic fungus is an integral part of prey digestion in a carnivorous sundew plant.</title>
        <authorList>
            <person name="Tsai I.J."/>
        </authorList>
    </citation>
    <scope>NUCLEOTIDE SEQUENCE [LARGE SCALE GENOMIC DNA]</scope>
    <source>
        <strain evidence="7">169a</strain>
    </source>
</reference>
<comment type="function">
    <text evidence="4">Catalyzes the NADPH-dependent reduction of ketopantoate into pantoic acid.</text>
</comment>
<dbReference type="EMBL" id="CP138589">
    <property type="protein sequence ID" value="WPH03195.1"/>
    <property type="molecule type" value="Genomic_DNA"/>
</dbReference>
<keyword evidence="3 4" id="KW-0560">Oxidoreductase</keyword>
<protein>
    <recommendedName>
        <fullName evidence="4">2-dehydropantoate 2-reductase</fullName>
        <ecNumber evidence="4">1.1.1.169</ecNumber>
    </recommendedName>
    <alternativeName>
        <fullName evidence="4">Ketopantoate reductase</fullName>
    </alternativeName>
</protein>
<dbReference type="PANTHER" id="PTHR21708:SF30">
    <property type="entry name" value="2-DEHYDROPANTOATE 2-REDUCTASE-RELATED"/>
    <property type="match status" value="1"/>
</dbReference>
<dbReference type="PANTHER" id="PTHR21708">
    <property type="entry name" value="PROBABLE 2-DEHYDROPANTOATE 2-REDUCTASE"/>
    <property type="match status" value="1"/>
</dbReference>
<feature type="domain" description="Ketopantoate reductase N-terminal" evidence="5">
    <location>
        <begin position="5"/>
        <end position="155"/>
    </location>
</feature>
<proteinExistence type="inferred from homology"/>
<dbReference type="GO" id="GO:0008677">
    <property type="term" value="F:2-dehydropantoate 2-reductase activity"/>
    <property type="evidence" value="ECO:0007669"/>
    <property type="project" value="UniProtKB-EC"/>
</dbReference>
<dbReference type="EC" id="1.1.1.169" evidence="4"/>
<dbReference type="InterPro" id="IPR036291">
    <property type="entry name" value="NAD(P)-bd_dom_sf"/>
</dbReference>
<dbReference type="Pfam" id="PF08546">
    <property type="entry name" value="ApbA_C"/>
    <property type="match status" value="1"/>
</dbReference>
<evidence type="ECO:0000259" key="6">
    <source>
        <dbReference type="Pfam" id="PF08546"/>
    </source>
</evidence>
<dbReference type="Gene3D" id="1.10.1040.10">
    <property type="entry name" value="N-(1-d-carboxylethyl)-l-norvaline Dehydrogenase, domain 2"/>
    <property type="match status" value="1"/>
</dbReference>
<keyword evidence="8" id="KW-1185">Reference proteome</keyword>
<dbReference type="InterPro" id="IPR003710">
    <property type="entry name" value="ApbA"/>
</dbReference>
<dbReference type="SUPFAM" id="SSF51735">
    <property type="entry name" value="NAD(P)-binding Rossmann-fold domains"/>
    <property type="match status" value="1"/>
</dbReference>
<dbReference type="SUPFAM" id="SSF48179">
    <property type="entry name" value="6-phosphogluconate dehydrogenase C-terminal domain-like"/>
    <property type="match status" value="1"/>
</dbReference>
<keyword evidence="2 4" id="KW-0521">NADP</keyword>
<name>A0AAQ3RBZ0_9PEZI</name>
<dbReference type="InterPro" id="IPR008927">
    <property type="entry name" value="6-PGluconate_DH-like_C_sf"/>
</dbReference>
<comment type="similarity">
    <text evidence="1 4">Belongs to the ketopantoate reductase family.</text>
</comment>
<accession>A0AAQ3RBZ0</accession>
<dbReference type="InterPro" id="IPR013332">
    <property type="entry name" value="KPR_N"/>
</dbReference>
<sequence>MPPKVLVHGTGGIGSIYVYLLTQAGCDVTAVCRSNYSAVKSNGIIIDSEVYGKDLHVSPNVVQTPSEAAAHGPFDYLIVSTKALPDSQTSNIIAPAVTKCKTTIVLIQNGIGIEDEYAARFPGNPLLSCVVYLPTTQTKPGHIQMGFVELLEVGTFPSSAYDELSNVKTATNQFLEILKQGGSNAKLYPDIQEHRWKKLLLNVPWNSMCALTLCRDTAVLASSPEADPVIFDLMMEVVAVAQALGYKSVNEASARSNPSKAYERLGTKGIEPSMLVDVLSARRTEVDVILGVPVKVAKELGVPVPRMEMLYVLCKALDQSMALRRPGKSLCGDELRKA</sequence>
<evidence type="ECO:0000313" key="8">
    <source>
        <dbReference type="Proteomes" id="UP001303373"/>
    </source>
</evidence>
<evidence type="ECO:0000256" key="2">
    <source>
        <dbReference type="ARBA" id="ARBA00022857"/>
    </source>
</evidence>
<dbReference type="NCBIfam" id="TIGR00745">
    <property type="entry name" value="apbA_panE"/>
    <property type="match status" value="1"/>
</dbReference>